<evidence type="ECO:0000313" key="3">
    <source>
        <dbReference type="Proteomes" id="UP001500359"/>
    </source>
</evidence>
<keyword evidence="3" id="KW-1185">Reference proteome</keyword>
<dbReference type="PROSITE" id="PS51471">
    <property type="entry name" value="FE2OG_OXY"/>
    <property type="match status" value="1"/>
</dbReference>
<dbReference type="InterPro" id="IPR037151">
    <property type="entry name" value="AlkB-like_sf"/>
</dbReference>
<keyword evidence="2" id="KW-0560">Oxidoreductase</keyword>
<keyword evidence="2" id="KW-0223">Dioxygenase</keyword>
<reference evidence="2 3" key="1">
    <citation type="journal article" date="2019" name="Int. J. Syst. Evol. Microbiol.">
        <title>The Global Catalogue of Microorganisms (GCM) 10K type strain sequencing project: providing services to taxonomists for standard genome sequencing and annotation.</title>
        <authorList>
            <consortium name="The Broad Institute Genomics Platform"/>
            <consortium name="The Broad Institute Genome Sequencing Center for Infectious Disease"/>
            <person name="Wu L."/>
            <person name="Ma J."/>
        </authorList>
    </citation>
    <scope>NUCLEOTIDE SEQUENCE [LARGE SCALE GENOMIC DNA]</scope>
    <source>
        <strain evidence="2 3">JCM 15896</strain>
    </source>
</reference>
<sequence length="207" mass="23555">MQQDLFSSSTRTFESLPLADADVRYMSHFIDSDAAAQLYQKLSTGLAWRQDSIKLFGRQVKIPRLQAWYGDADAQYSYSGLHMTPMAWTDDLLRVKQDIEALTQCQFNSVLANWYRDGQDSMGWHSDNEPELGPYPTIASVTLGQVRDFDFKRKDNAQTYRIPLQSGSLLVMAGATQRYWQHGITKRTAPLMGRINLTFRTILASAT</sequence>
<accession>A0ABN1LE13</accession>
<dbReference type="PANTHER" id="PTHR31212">
    <property type="entry name" value="ALPHA-KETOGLUTARATE-DEPENDENT DIOXYGENASE ALKB HOMOLOG 3"/>
    <property type="match status" value="1"/>
</dbReference>
<dbReference type="Proteomes" id="UP001500359">
    <property type="component" value="Unassembled WGS sequence"/>
</dbReference>
<evidence type="ECO:0000313" key="2">
    <source>
        <dbReference type="EMBL" id="GAA0854153.1"/>
    </source>
</evidence>
<dbReference type="RefSeq" id="WP_343856939.1">
    <property type="nucleotide sequence ID" value="NZ_BAAAFD010000002.1"/>
</dbReference>
<dbReference type="PANTHER" id="PTHR31212:SF4">
    <property type="entry name" value="ALPHA-KETOGLUTARATE-DEPENDENT DIOXYGENASE ALKB HOMOLOG 3"/>
    <property type="match status" value="1"/>
</dbReference>
<name>A0ABN1LE13_9ALTE</name>
<organism evidence="2 3">
    <name type="scientific">Aliiglaciecola litoralis</name>
    <dbReference type="NCBI Taxonomy" id="582857"/>
    <lineage>
        <taxon>Bacteria</taxon>
        <taxon>Pseudomonadati</taxon>
        <taxon>Pseudomonadota</taxon>
        <taxon>Gammaproteobacteria</taxon>
        <taxon>Alteromonadales</taxon>
        <taxon>Alteromonadaceae</taxon>
        <taxon>Aliiglaciecola</taxon>
    </lineage>
</organism>
<protein>
    <submittedName>
        <fullName evidence="2">Alpha-ketoglutarate-dependent dioxygenase AlkB</fullName>
    </submittedName>
</protein>
<comment type="caution">
    <text evidence="2">The sequence shown here is derived from an EMBL/GenBank/DDBJ whole genome shotgun (WGS) entry which is preliminary data.</text>
</comment>
<dbReference type="SUPFAM" id="SSF51197">
    <property type="entry name" value="Clavaminate synthase-like"/>
    <property type="match status" value="1"/>
</dbReference>
<feature type="domain" description="Fe2OG dioxygenase" evidence="1">
    <location>
        <begin position="106"/>
        <end position="203"/>
    </location>
</feature>
<dbReference type="InterPro" id="IPR027450">
    <property type="entry name" value="AlkB-like"/>
</dbReference>
<evidence type="ECO:0000259" key="1">
    <source>
        <dbReference type="PROSITE" id="PS51471"/>
    </source>
</evidence>
<dbReference type="InterPro" id="IPR005123">
    <property type="entry name" value="Oxoglu/Fe-dep_dioxygenase_dom"/>
</dbReference>
<dbReference type="Pfam" id="PF13532">
    <property type="entry name" value="2OG-FeII_Oxy_2"/>
    <property type="match status" value="1"/>
</dbReference>
<proteinExistence type="predicted"/>
<dbReference type="Gene3D" id="2.60.120.590">
    <property type="entry name" value="Alpha-ketoglutarate-dependent dioxygenase AlkB-like"/>
    <property type="match status" value="1"/>
</dbReference>
<gene>
    <name evidence="2" type="ORF">GCM10009114_08900</name>
</gene>
<dbReference type="EMBL" id="BAAAFD010000002">
    <property type="protein sequence ID" value="GAA0854153.1"/>
    <property type="molecule type" value="Genomic_DNA"/>
</dbReference>
<dbReference type="GO" id="GO:0051213">
    <property type="term" value="F:dioxygenase activity"/>
    <property type="evidence" value="ECO:0007669"/>
    <property type="project" value="UniProtKB-KW"/>
</dbReference>
<dbReference type="InterPro" id="IPR032854">
    <property type="entry name" value="ALKBH3"/>
</dbReference>